<dbReference type="Pfam" id="PF00389">
    <property type="entry name" value="2-Hacid_dh"/>
    <property type="match status" value="1"/>
</dbReference>
<comment type="caution">
    <text evidence="7">The sequence shown here is derived from an EMBL/GenBank/DDBJ whole genome shotgun (WGS) entry which is preliminary data.</text>
</comment>
<dbReference type="Pfam" id="PF02826">
    <property type="entry name" value="2-Hacid_dh_C"/>
    <property type="match status" value="1"/>
</dbReference>
<protein>
    <submittedName>
        <fullName evidence="7">D-2-hydroxyacid dehydrogenase</fullName>
    </submittedName>
</protein>
<dbReference type="InterPro" id="IPR006140">
    <property type="entry name" value="D-isomer_DH_NAD-bd"/>
</dbReference>
<evidence type="ECO:0000256" key="2">
    <source>
        <dbReference type="ARBA" id="ARBA00023002"/>
    </source>
</evidence>
<evidence type="ECO:0000256" key="4">
    <source>
        <dbReference type="RuleBase" id="RU003719"/>
    </source>
</evidence>
<reference evidence="7" key="2">
    <citation type="journal article" date="2021" name="PeerJ">
        <title>Extensive microbial diversity within the chicken gut microbiome revealed by metagenomics and culture.</title>
        <authorList>
            <person name="Gilroy R."/>
            <person name="Ravi A."/>
            <person name="Getino M."/>
            <person name="Pursley I."/>
            <person name="Horton D.L."/>
            <person name="Alikhan N.F."/>
            <person name="Baker D."/>
            <person name="Gharbi K."/>
            <person name="Hall N."/>
            <person name="Watson M."/>
            <person name="Adriaenssens E.M."/>
            <person name="Foster-Nyarko E."/>
            <person name="Jarju S."/>
            <person name="Secka A."/>
            <person name="Antonio M."/>
            <person name="Oren A."/>
            <person name="Chaudhuri R.R."/>
            <person name="La Ragione R."/>
            <person name="Hildebrand F."/>
            <person name="Pallen M.J."/>
        </authorList>
    </citation>
    <scope>NUCLEOTIDE SEQUENCE</scope>
    <source>
        <strain evidence="7">ChiBcec7-5410</strain>
    </source>
</reference>
<keyword evidence="2 4" id="KW-0560">Oxidoreductase</keyword>
<dbReference type="InterPro" id="IPR050418">
    <property type="entry name" value="D-iso_2-hydroxyacid_DH_PdxB"/>
</dbReference>
<feature type="domain" description="D-isomer specific 2-hydroxyacid dehydrogenase catalytic" evidence="5">
    <location>
        <begin position="34"/>
        <end position="339"/>
    </location>
</feature>
<proteinExistence type="inferred from homology"/>
<dbReference type="AlphaFoldDB" id="A0A9D1H6F9"/>
<feature type="domain" description="D-isomer specific 2-hydroxyacid dehydrogenase NAD-binding" evidence="6">
    <location>
        <begin position="124"/>
        <end position="309"/>
    </location>
</feature>
<dbReference type="InterPro" id="IPR006139">
    <property type="entry name" value="D-isomer_2_OHA_DH_cat_dom"/>
</dbReference>
<dbReference type="GO" id="GO:0016616">
    <property type="term" value="F:oxidoreductase activity, acting on the CH-OH group of donors, NAD or NADP as acceptor"/>
    <property type="evidence" value="ECO:0007669"/>
    <property type="project" value="InterPro"/>
</dbReference>
<dbReference type="InterPro" id="IPR029753">
    <property type="entry name" value="D-isomer_DH_CS"/>
</dbReference>
<dbReference type="GO" id="GO:0051287">
    <property type="term" value="F:NAD binding"/>
    <property type="evidence" value="ECO:0007669"/>
    <property type="project" value="InterPro"/>
</dbReference>
<evidence type="ECO:0000259" key="5">
    <source>
        <dbReference type="Pfam" id="PF00389"/>
    </source>
</evidence>
<dbReference type="SUPFAM" id="SSF51735">
    <property type="entry name" value="NAD(P)-binding Rossmann-fold domains"/>
    <property type="match status" value="1"/>
</dbReference>
<accession>A0A9D1H6F9</accession>
<comment type="similarity">
    <text evidence="1 4">Belongs to the D-isomer specific 2-hydroxyacid dehydrogenase family.</text>
</comment>
<dbReference type="SUPFAM" id="SSF52283">
    <property type="entry name" value="Formate/glycerate dehydrogenase catalytic domain-like"/>
    <property type="match status" value="1"/>
</dbReference>
<dbReference type="PROSITE" id="PS00671">
    <property type="entry name" value="D_2_HYDROXYACID_DH_3"/>
    <property type="match status" value="1"/>
</dbReference>
<dbReference type="PROSITE" id="PS00670">
    <property type="entry name" value="D_2_HYDROXYACID_DH_2"/>
    <property type="match status" value="1"/>
</dbReference>
<dbReference type="InterPro" id="IPR036291">
    <property type="entry name" value="NAD(P)-bd_dom_sf"/>
</dbReference>
<keyword evidence="3" id="KW-0520">NAD</keyword>
<dbReference type="PANTHER" id="PTHR43761:SF1">
    <property type="entry name" value="D-ISOMER SPECIFIC 2-HYDROXYACID DEHYDROGENASE CATALYTIC DOMAIN-CONTAINING PROTEIN-RELATED"/>
    <property type="match status" value="1"/>
</dbReference>
<evidence type="ECO:0000259" key="6">
    <source>
        <dbReference type="Pfam" id="PF02826"/>
    </source>
</evidence>
<dbReference type="PANTHER" id="PTHR43761">
    <property type="entry name" value="D-ISOMER SPECIFIC 2-HYDROXYACID DEHYDROGENASE FAMILY PROTEIN (AFU_ORTHOLOGUE AFUA_1G13630)"/>
    <property type="match status" value="1"/>
</dbReference>
<gene>
    <name evidence="7" type="ORF">IAC43_06195</name>
</gene>
<evidence type="ECO:0000256" key="1">
    <source>
        <dbReference type="ARBA" id="ARBA00005854"/>
    </source>
</evidence>
<evidence type="ECO:0000256" key="3">
    <source>
        <dbReference type="ARBA" id="ARBA00023027"/>
    </source>
</evidence>
<name>A0A9D1H6F9_9FIRM</name>
<dbReference type="EMBL" id="DVLW01000171">
    <property type="protein sequence ID" value="HIT94757.1"/>
    <property type="molecule type" value="Genomic_DNA"/>
</dbReference>
<dbReference type="Gene3D" id="3.40.50.720">
    <property type="entry name" value="NAD(P)-binding Rossmann-like Domain"/>
    <property type="match status" value="2"/>
</dbReference>
<reference evidence="7" key="1">
    <citation type="submission" date="2020-10" db="EMBL/GenBank/DDBJ databases">
        <authorList>
            <person name="Gilroy R."/>
        </authorList>
    </citation>
    <scope>NUCLEOTIDE SEQUENCE</scope>
    <source>
        <strain evidence="7">ChiBcec7-5410</strain>
    </source>
</reference>
<sequence length="340" mass="38063">MNKQKIVVFQGGPDGTEPSFEELSARWEAGLQKLPEVESWKIVRAKRLTPDQIWNEIGDCDAALGAWITPQLMTEQQIQAHPKLKYLSALSHGFGEFDAAMTRRYGLTVTNTIYGGQTIAEHAIALLFQICRNVAAHAHYTQYGFWVEKQFNPEVPYQKIISRQIELYGKTFGIIGLGHIGLCAAKMAAGLGMKVIAYNRSKKSGPEYEGIEQVSLDELYARSDVISLHCPYSSENDSMINRESIAKMKDGVILINTARGGLIDEDDLYRALMNRKIYMAGLDVLRDEPPKEKIPLLGCPYAVITSHIAWLPKESRLRSVDLAIDNYAAWLHGHPQSVIN</sequence>
<evidence type="ECO:0000313" key="8">
    <source>
        <dbReference type="Proteomes" id="UP000824160"/>
    </source>
</evidence>
<dbReference type="Proteomes" id="UP000824160">
    <property type="component" value="Unassembled WGS sequence"/>
</dbReference>
<organism evidence="7 8">
    <name type="scientific">Candidatus Faecivivens stercoripullorum</name>
    <dbReference type="NCBI Taxonomy" id="2840805"/>
    <lineage>
        <taxon>Bacteria</taxon>
        <taxon>Bacillati</taxon>
        <taxon>Bacillota</taxon>
        <taxon>Clostridia</taxon>
        <taxon>Eubacteriales</taxon>
        <taxon>Oscillospiraceae</taxon>
        <taxon>Oscillospiraceae incertae sedis</taxon>
        <taxon>Candidatus Faecivivens</taxon>
    </lineage>
</organism>
<evidence type="ECO:0000313" key="7">
    <source>
        <dbReference type="EMBL" id="HIT94757.1"/>
    </source>
</evidence>